<keyword evidence="3" id="KW-1185">Reference proteome</keyword>
<dbReference type="InParanoid" id="A0A6M4H5S4"/>
<dbReference type="InterPro" id="IPR038695">
    <property type="entry name" value="Saro_0823-like_sf"/>
</dbReference>
<gene>
    <name evidence="2" type="ORF">DSM104440_00795</name>
</gene>
<dbReference type="Pfam" id="PF02643">
    <property type="entry name" value="DUF192"/>
    <property type="match status" value="1"/>
</dbReference>
<evidence type="ECO:0000313" key="3">
    <source>
        <dbReference type="Proteomes" id="UP000503096"/>
    </source>
</evidence>
<dbReference type="AlphaFoldDB" id="A0A6M4H5S4"/>
<feature type="signal peptide" evidence="1">
    <location>
        <begin position="1"/>
        <end position="24"/>
    </location>
</feature>
<dbReference type="RefSeq" id="WP_171160797.1">
    <property type="nucleotide sequence ID" value="NZ_CP053073.1"/>
</dbReference>
<dbReference type="PANTHER" id="PTHR37953">
    <property type="entry name" value="UPF0127 PROTEIN MJ1496"/>
    <property type="match status" value="1"/>
</dbReference>
<evidence type="ECO:0008006" key="4">
    <source>
        <dbReference type="Google" id="ProtNLM"/>
    </source>
</evidence>
<accession>A0A6M4H5S4</accession>
<dbReference type="Proteomes" id="UP000503096">
    <property type="component" value="Chromosome"/>
</dbReference>
<feature type="chain" id="PRO_5026987468" description="DUF192 domain-containing protein" evidence="1">
    <location>
        <begin position="25"/>
        <end position="151"/>
    </location>
</feature>
<dbReference type="EMBL" id="CP053073">
    <property type="protein sequence ID" value="QJR14003.1"/>
    <property type="molecule type" value="Genomic_DNA"/>
</dbReference>
<dbReference type="KEGG" id="upl:DSM104440_00795"/>
<name>A0A6M4H5S4_9PROT</name>
<keyword evidence="1" id="KW-0732">Signal</keyword>
<dbReference type="InterPro" id="IPR003795">
    <property type="entry name" value="DUF192"/>
</dbReference>
<dbReference type="PANTHER" id="PTHR37953:SF1">
    <property type="entry name" value="UPF0127 PROTEIN MJ1496"/>
    <property type="match status" value="1"/>
</dbReference>
<reference evidence="2 3" key="1">
    <citation type="submission" date="2020-04" db="EMBL/GenBank/DDBJ databases">
        <title>Usitatibacter rugosus gen. nov., sp. nov. and Usitatibacter palustris sp. nov., novel members of Usitatibacteraceae fam. nov. within the order Nitrosomonadales isolated from soil.</title>
        <authorList>
            <person name="Huber K.J."/>
            <person name="Neumann-Schaal M."/>
            <person name="Geppert A."/>
            <person name="Luckner M."/>
            <person name="Wanner G."/>
            <person name="Overmann J."/>
        </authorList>
    </citation>
    <scope>NUCLEOTIDE SEQUENCE [LARGE SCALE GENOMIC DNA]</scope>
    <source>
        <strain evidence="2 3">Swamp67</strain>
    </source>
</reference>
<organism evidence="2 3">
    <name type="scientific">Usitatibacter palustris</name>
    <dbReference type="NCBI Taxonomy" id="2732487"/>
    <lineage>
        <taxon>Bacteria</taxon>
        <taxon>Pseudomonadati</taxon>
        <taxon>Pseudomonadota</taxon>
        <taxon>Betaproteobacteria</taxon>
        <taxon>Nitrosomonadales</taxon>
        <taxon>Usitatibacteraceae</taxon>
        <taxon>Usitatibacter</taxon>
    </lineage>
</organism>
<dbReference type="Gene3D" id="2.60.120.1140">
    <property type="entry name" value="Protein of unknown function DUF192"/>
    <property type="match status" value="1"/>
</dbReference>
<sequence>MRTLTFDRALGALVLVLAASFAHADAPLRTIGVKIGTHALKVEVVDTDETRSKGLMFRKTMPANDGMLFVFEDVGYHSMWMKNTYLPLSVAFIDGEGKILNILDMEPLMEITYTAAGPARYAIETNKGWFAGKKIEAGAKVTGLPLVKPGR</sequence>
<protein>
    <recommendedName>
        <fullName evidence="4">DUF192 domain-containing protein</fullName>
    </recommendedName>
</protein>
<proteinExistence type="predicted"/>
<evidence type="ECO:0000313" key="2">
    <source>
        <dbReference type="EMBL" id="QJR14003.1"/>
    </source>
</evidence>
<evidence type="ECO:0000256" key="1">
    <source>
        <dbReference type="SAM" id="SignalP"/>
    </source>
</evidence>